<sequence length="104" mass="11805">MSNSFSLDPSYQIAKVFIRIGMFFSAAMVAVLIYIAYLASLGIFEDWEREIQSAFGEFQLDTTPFFWQLLMLSIAAIAFLVSFFVLGWLGKRIQTESKSQQLVG</sequence>
<evidence type="ECO:0000256" key="1">
    <source>
        <dbReference type="SAM" id="Phobius"/>
    </source>
</evidence>
<keyword evidence="1" id="KW-1133">Transmembrane helix</keyword>
<organism evidence="2 3">
    <name type="scientific">Algoriphagus chordae</name>
    <dbReference type="NCBI Taxonomy" id="237019"/>
    <lineage>
        <taxon>Bacteria</taxon>
        <taxon>Pseudomonadati</taxon>
        <taxon>Bacteroidota</taxon>
        <taxon>Cytophagia</taxon>
        <taxon>Cytophagales</taxon>
        <taxon>Cyclobacteriaceae</taxon>
        <taxon>Algoriphagus</taxon>
    </lineage>
</organism>
<dbReference type="OrthoDB" id="827050at2"/>
<feature type="transmembrane region" description="Helical" evidence="1">
    <location>
        <begin position="20"/>
        <end position="44"/>
    </location>
</feature>
<reference evidence="2 3" key="1">
    <citation type="submission" date="2018-06" db="EMBL/GenBank/DDBJ databases">
        <title>Genomic Encyclopedia of Archaeal and Bacterial Type Strains, Phase II (KMG-II): from individual species to whole genera.</title>
        <authorList>
            <person name="Goeker M."/>
        </authorList>
    </citation>
    <scope>NUCLEOTIDE SEQUENCE [LARGE SCALE GENOMIC DNA]</scope>
    <source>
        <strain evidence="2 3">DSM 19830</strain>
    </source>
</reference>
<dbReference type="RefSeq" id="WP_111318036.1">
    <property type="nucleotide sequence ID" value="NZ_QKZT01000006.1"/>
</dbReference>
<dbReference type="Proteomes" id="UP000248882">
    <property type="component" value="Unassembled WGS sequence"/>
</dbReference>
<keyword evidence="1" id="KW-0812">Transmembrane</keyword>
<evidence type="ECO:0000313" key="2">
    <source>
        <dbReference type="EMBL" id="PZX53186.1"/>
    </source>
</evidence>
<dbReference type="AlphaFoldDB" id="A0A2W7R1T0"/>
<feature type="transmembrane region" description="Helical" evidence="1">
    <location>
        <begin position="64"/>
        <end position="89"/>
    </location>
</feature>
<dbReference type="EMBL" id="QKZT01000006">
    <property type="protein sequence ID" value="PZX53186.1"/>
    <property type="molecule type" value="Genomic_DNA"/>
</dbReference>
<keyword evidence="3" id="KW-1185">Reference proteome</keyword>
<name>A0A2W7R1T0_9BACT</name>
<accession>A0A2W7R1T0</accession>
<gene>
    <name evidence="2" type="ORF">LV85_01601</name>
</gene>
<protein>
    <submittedName>
        <fullName evidence="2">Uncharacterized protein</fullName>
    </submittedName>
</protein>
<keyword evidence="1" id="KW-0472">Membrane</keyword>
<comment type="caution">
    <text evidence="2">The sequence shown here is derived from an EMBL/GenBank/DDBJ whole genome shotgun (WGS) entry which is preliminary data.</text>
</comment>
<evidence type="ECO:0000313" key="3">
    <source>
        <dbReference type="Proteomes" id="UP000248882"/>
    </source>
</evidence>
<proteinExistence type="predicted"/>